<dbReference type="SMART" id="SM00421">
    <property type="entry name" value="HTH_LUXR"/>
    <property type="match status" value="1"/>
</dbReference>
<evidence type="ECO:0000259" key="1">
    <source>
        <dbReference type="SMART" id="SM00421"/>
    </source>
</evidence>
<dbReference type="EMBL" id="JACHBF010000021">
    <property type="protein sequence ID" value="MBB6494830.1"/>
    <property type="molecule type" value="Genomic_DNA"/>
</dbReference>
<dbReference type="InterPro" id="IPR036388">
    <property type="entry name" value="WH-like_DNA-bd_sf"/>
</dbReference>
<organism evidence="2 3">
    <name type="scientific">Rhizobium tropici</name>
    <dbReference type="NCBI Taxonomy" id="398"/>
    <lineage>
        <taxon>Bacteria</taxon>
        <taxon>Pseudomonadati</taxon>
        <taxon>Pseudomonadota</taxon>
        <taxon>Alphaproteobacteria</taxon>
        <taxon>Hyphomicrobiales</taxon>
        <taxon>Rhizobiaceae</taxon>
        <taxon>Rhizobium/Agrobacterium group</taxon>
        <taxon>Rhizobium</taxon>
    </lineage>
</organism>
<name>A0ABR6R6N0_RHITR</name>
<gene>
    <name evidence="2" type="ORF">GGD45_005281</name>
</gene>
<dbReference type="Pfam" id="PF00196">
    <property type="entry name" value="GerE"/>
    <property type="match status" value="1"/>
</dbReference>
<dbReference type="SUPFAM" id="SSF46894">
    <property type="entry name" value="C-terminal effector domain of the bipartite response regulators"/>
    <property type="match status" value="1"/>
</dbReference>
<evidence type="ECO:0000313" key="2">
    <source>
        <dbReference type="EMBL" id="MBB6494830.1"/>
    </source>
</evidence>
<protein>
    <submittedName>
        <fullName evidence="2">DNA-binding CsgD family transcriptional regulator</fullName>
    </submittedName>
</protein>
<dbReference type="Gene3D" id="1.10.10.10">
    <property type="entry name" value="Winged helix-like DNA-binding domain superfamily/Winged helix DNA-binding domain"/>
    <property type="match status" value="1"/>
</dbReference>
<proteinExistence type="predicted"/>
<accession>A0ABR6R6N0</accession>
<keyword evidence="2" id="KW-0238">DNA-binding</keyword>
<feature type="domain" description="HTH luxR-type" evidence="1">
    <location>
        <begin position="37"/>
        <end position="94"/>
    </location>
</feature>
<evidence type="ECO:0000313" key="3">
    <source>
        <dbReference type="Proteomes" id="UP000526625"/>
    </source>
</evidence>
<keyword evidence="3" id="KW-1185">Reference proteome</keyword>
<comment type="caution">
    <text evidence="2">The sequence shown here is derived from an EMBL/GenBank/DDBJ whole genome shotgun (WGS) entry which is preliminary data.</text>
</comment>
<dbReference type="InterPro" id="IPR016032">
    <property type="entry name" value="Sig_transdc_resp-reg_C-effctor"/>
</dbReference>
<dbReference type="RefSeq" id="WP_246714406.1">
    <property type="nucleotide sequence ID" value="NZ_JAADZA010000020.1"/>
</dbReference>
<dbReference type="GO" id="GO:0003677">
    <property type="term" value="F:DNA binding"/>
    <property type="evidence" value="ECO:0007669"/>
    <property type="project" value="UniProtKB-KW"/>
</dbReference>
<dbReference type="InterPro" id="IPR000792">
    <property type="entry name" value="Tscrpt_reg_LuxR_C"/>
</dbReference>
<dbReference type="Proteomes" id="UP000526625">
    <property type="component" value="Unassembled WGS sequence"/>
</dbReference>
<sequence length="95" mass="10331">MRAQLQPEAEAAIFVGPSMAAALDLTPGELKEYLRNRSGLTRAEADVAWEILKGDGRDAAATRLGIAAATMRAHLTHIFEKTGVRRQAELVRLMS</sequence>
<reference evidence="2 3" key="1">
    <citation type="submission" date="2020-08" db="EMBL/GenBank/DDBJ databases">
        <title>Genomic Encyclopedia of Type Strains, Phase IV (KMG-V): Genome sequencing to study the core and pangenomes of soil and plant-associated prokaryotes.</title>
        <authorList>
            <person name="Whitman W."/>
        </authorList>
    </citation>
    <scope>NUCLEOTIDE SEQUENCE [LARGE SCALE GENOMIC DNA]</scope>
    <source>
        <strain evidence="2 3">SEMIA 4059</strain>
    </source>
</reference>